<gene>
    <name evidence="2" type="ORF">AFIC_000462</name>
</gene>
<evidence type="ECO:0000256" key="1">
    <source>
        <dbReference type="SAM" id="Phobius"/>
    </source>
</evidence>
<dbReference type="RefSeq" id="WP_275247583.1">
    <property type="nucleotide sequence ID" value="NZ_BAABDX010000001.1"/>
</dbReference>
<feature type="transmembrane region" description="Helical" evidence="1">
    <location>
        <begin position="102"/>
        <end position="130"/>
    </location>
</feature>
<keyword evidence="1" id="KW-0812">Transmembrane</keyword>
<sequence>MGLFNIAGTVTALGQSQFDNIHTVYAYIEITEPSGRRVQIDKVAVCNDTAALLAMETSGEFFFDKMFVYGRRYHCQLWGIKAENMAVIDRTNVRIMVMWHHIIFGLLLMPIGFLGAFWFFPGIGHLITILSGRVNRRERFYGSNPAEVQRLRQQQAVRI</sequence>
<evidence type="ECO:0000313" key="2">
    <source>
        <dbReference type="EMBL" id="WEF52005.1"/>
    </source>
</evidence>
<keyword evidence="1" id="KW-0472">Membrane</keyword>
<name>A0ABY8BTK7_AFICR</name>
<reference evidence="2 3" key="1">
    <citation type="submission" date="2022-11" db="EMBL/GenBank/DDBJ databases">
        <authorList>
            <person name="Siebert D."/>
            <person name="Busche T."/>
            <person name="Saydam E."/>
            <person name="Kalinowski J."/>
            <person name="Ruckert C."/>
            <person name="Blombach B."/>
        </authorList>
    </citation>
    <scope>NUCLEOTIDE SEQUENCE [LARGE SCALE GENOMIC DNA]</scope>
    <source>
        <strain evidence="2 3">DSM 1083</strain>
    </source>
</reference>
<dbReference type="EMBL" id="CP113162">
    <property type="protein sequence ID" value="WEF52005.1"/>
    <property type="molecule type" value="Genomic_DNA"/>
</dbReference>
<keyword evidence="1" id="KW-1133">Transmembrane helix</keyword>
<dbReference type="Proteomes" id="UP001213907">
    <property type="component" value="Chromosome"/>
</dbReference>
<accession>A0ABY8BTK7</accession>
<protein>
    <submittedName>
        <fullName evidence="2">Uncharacterized protein</fullName>
    </submittedName>
</protein>
<keyword evidence="3" id="KW-1185">Reference proteome</keyword>
<proteinExistence type="predicted"/>
<organism evidence="2 3">
    <name type="scientific">Afipia carboxydohydrogena</name>
    <name type="common">Pseudomonas carboxydohydrogena</name>
    <dbReference type="NCBI Taxonomy" id="290"/>
    <lineage>
        <taxon>Bacteria</taxon>
        <taxon>Pseudomonadati</taxon>
        <taxon>Pseudomonadota</taxon>
        <taxon>Alphaproteobacteria</taxon>
        <taxon>Hyphomicrobiales</taxon>
        <taxon>Nitrobacteraceae</taxon>
        <taxon>Afipia</taxon>
    </lineage>
</organism>
<evidence type="ECO:0000313" key="3">
    <source>
        <dbReference type="Proteomes" id="UP001213907"/>
    </source>
</evidence>